<dbReference type="RefSeq" id="WP_026654013.1">
    <property type="nucleotide sequence ID" value="NC_022538.1"/>
</dbReference>
<evidence type="ECO:0000256" key="1">
    <source>
        <dbReference type="SAM" id="SignalP"/>
    </source>
</evidence>
<dbReference type="EMBL" id="FO681347">
    <property type="protein sequence ID" value="CCV63621.1"/>
    <property type="molecule type" value="Genomic_DNA"/>
</dbReference>
<reference evidence="2 3" key="1">
    <citation type="journal article" date="2013" name="J. Mol. Microbiol. Biotechnol.">
        <title>Analysis of the Complete Genomes of Acholeplasma brassicae , A. palmae and A. laidlawii and Their Comparison to the Obligate Parasites from ' Candidatus Phytoplasma'.</title>
        <authorList>
            <person name="Kube M."/>
            <person name="Siewert C."/>
            <person name="Migdoll A.M."/>
            <person name="Duduk B."/>
            <person name="Holz S."/>
            <person name="Rabus R."/>
            <person name="Seemuller E."/>
            <person name="Mitrovic J."/>
            <person name="Muller I."/>
            <person name="Buttner C."/>
            <person name="Reinhardt R."/>
        </authorList>
    </citation>
    <scope>NUCLEOTIDE SEQUENCE [LARGE SCALE GENOMIC DNA]</scope>
    <source>
        <strain evidence="2 3">J233</strain>
    </source>
</reference>
<sequence>MKKIILIFSKRTFLIMLGLVTAITVAFSTNQTQAITVFQTNASALGFSIADEYAPIYMSGFKEEEFERNLPGDKHYTLVHQVLMRNSVDPSLHAVAYRVLTSPKQLREWGFIGFGSYGNNYSNYDVHTTITFPNEKHLYSILDYTPRNQPSSSTVGISVGMSVSGPSVSASTSFNHRELNVYSDTSTSDKVYKTRYQYRSGIWDINSTKYLDGEINSYGMLIFRKPGVVWVNIKHMIQYEQQVGSNKRTSAGLVHFNSRY</sequence>
<protein>
    <submittedName>
        <fullName evidence="2">Uncharacterized protein</fullName>
    </submittedName>
</protein>
<evidence type="ECO:0000313" key="3">
    <source>
        <dbReference type="Proteomes" id="UP000032740"/>
    </source>
</evidence>
<dbReference type="AlphaFoldDB" id="U4KQV0"/>
<dbReference type="KEGG" id="apal:BN85400440"/>
<gene>
    <name evidence="2" type="ORF">BN85400440</name>
</gene>
<feature type="chain" id="PRO_5004650991" evidence="1">
    <location>
        <begin position="35"/>
        <end position="260"/>
    </location>
</feature>
<proteinExistence type="predicted"/>
<dbReference type="STRING" id="1318466.BN85400440"/>
<evidence type="ECO:0000313" key="2">
    <source>
        <dbReference type="EMBL" id="CCV63621.1"/>
    </source>
</evidence>
<accession>U4KQV0</accession>
<feature type="signal peptide" evidence="1">
    <location>
        <begin position="1"/>
        <end position="34"/>
    </location>
</feature>
<dbReference type="Proteomes" id="UP000032740">
    <property type="component" value="Chromosome"/>
</dbReference>
<dbReference type="HOGENOM" id="CLU_1068020_0_0_14"/>
<organism evidence="2 3">
    <name type="scientific">Alteracholeplasma palmae (strain ATCC 49389 / J233)</name>
    <name type="common">Acholeplasma palmae</name>
    <dbReference type="NCBI Taxonomy" id="1318466"/>
    <lineage>
        <taxon>Bacteria</taxon>
        <taxon>Bacillati</taxon>
        <taxon>Mycoplasmatota</taxon>
        <taxon>Mollicutes</taxon>
        <taxon>Acholeplasmatales</taxon>
        <taxon>Acholeplasmataceae</taxon>
        <taxon>Acholeplasma</taxon>
    </lineage>
</organism>
<keyword evidence="1" id="KW-0732">Signal</keyword>
<keyword evidence="3" id="KW-1185">Reference proteome</keyword>
<name>U4KQV0_ALTPJ</name>